<evidence type="ECO:0000256" key="1">
    <source>
        <dbReference type="ARBA" id="ARBA00022583"/>
    </source>
</evidence>
<keyword evidence="1" id="KW-0254">Endocytosis</keyword>
<feature type="domain" description="MHD" evidence="4">
    <location>
        <begin position="476"/>
        <end position="730"/>
    </location>
</feature>
<name>A0A9N9AG01_9GLOM</name>
<keyword evidence="6" id="KW-1185">Reference proteome</keyword>
<dbReference type="Gene3D" id="1.20.1270.60">
    <property type="entry name" value="Arfaptin homology (AH) domain/BAR domain"/>
    <property type="match status" value="1"/>
</dbReference>
<feature type="compositionally biased region" description="Low complexity" evidence="3">
    <location>
        <begin position="431"/>
        <end position="440"/>
    </location>
</feature>
<dbReference type="PROSITE" id="PS51072">
    <property type="entry name" value="MHD"/>
    <property type="match status" value="1"/>
</dbReference>
<accession>A0A9N9AG01</accession>
<dbReference type="SUPFAM" id="SSF103657">
    <property type="entry name" value="BAR/IMD domain-like"/>
    <property type="match status" value="1"/>
</dbReference>
<sequence length="731" mass="82541">MASDLRSSFDTNDQEISSDILRIPYLQAFLNDKPKQSFDAIQHRLRGVKVLYQEIADYFKERMIIEDNYVKSLQRLANKTFVTDRSHLCAFESVWDTLFNELQEIITMRSHYITKVTKEVETPLREKITEPTLLQLKQEEINIGKLTKEYEERLAKMNKQRIKTEKLSGKKAETSESKLAEAQNAFNQKKEEWQTEWTKYLEKSQIVDFTRWVNIKEALMLFETLQVESFQKGIEMTERNLSKIMEFDAENEIFEFCSRKIKATEGNSSDELNLSLPTHSHFRSAFGTVRRRKMSSYIAENTQPQKIDNEDIHNELKSSSNTAFNTPNEGSSFTEISVPKVLIDSEGYSIPRTSNDDIDSDAFSDGTGSFSVSQEKTLRVEIKPISTEVNEADDAAAMSLVVTALKSAPTIKNRTPRGRRDRNTIYGSEGSNLDSSASSHRSSERQKSFTLPSPSISEFSEVISHPRAMSDSEIHSYGLRVSITETINVISRGGGEIKLLVTGDISISYNRPSVNDISTPIRIKINNFDVIEKSAPNQSYLREVPGSVGSYDIDTGMLSLAGDIPVAVMKYQLHIDSENTNAYIPLQITPHWKCEPNQLALVIVYQANNKCKLSGTLTDLSFIIPVAGEVESVQSKPTGLWNTEKQMMYWQVDDLDLAVPSEQNKLLARFVTGQMSHPAPAAVKFTCKGQLLSAISLEIDQTNIKDQNVFDNPKLQEVECQVVSGKFIVSP</sequence>
<dbReference type="GO" id="GO:0032153">
    <property type="term" value="C:cell division site"/>
    <property type="evidence" value="ECO:0007669"/>
    <property type="project" value="TreeGrafter"/>
</dbReference>
<feature type="region of interest" description="Disordered" evidence="3">
    <location>
        <begin position="411"/>
        <end position="452"/>
    </location>
</feature>
<evidence type="ECO:0000256" key="3">
    <source>
        <dbReference type="SAM" id="MobiDB-lite"/>
    </source>
</evidence>
<dbReference type="GO" id="GO:0006897">
    <property type="term" value="P:endocytosis"/>
    <property type="evidence" value="ECO:0007669"/>
    <property type="project" value="UniProtKB-KW"/>
</dbReference>
<dbReference type="InterPro" id="IPR027267">
    <property type="entry name" value="AH/BAR_dom_sf"/>
</dbReference>
<dbReference type="EMBL" id="CAJVPV010002626">
    <property type="protein sequence ID" value="CAG8531716.1"/>
    <property type="molecule type" value="Genomic_DNA"/>
</dbReference>
<dbReference type="GO" id="GO:0005886">
    <property type="term" value="C:plasma membrane"/>
    <property type="evidence" value="ECO:0007669"/>
    <property type="project" value="TreeGrafter"/>
</dbReference>
<dbReference type="PANTHER" id="PTHR23065:SF54">
    <property type="entry name" value="SUPPRESSOR OF YEAST PROFILIN DELETION"/>
    <property type="match status" value="1"/>
</dbReference>
<feature type="coiled-coil region" evidence="2">
    <location>
        <begin position="147"/>
        <end position="192"/>
    </location>
</feature>
<dbReference type="InterPro" id="IPR018808">
    <property type="entry name" value="Muniscin_C"/>
</dbReference>
<proteinExistence type="predicted"/>
<keyword evidence="2" id="KW-0175">Coiled coil</keyword>
<dbReference type="Proteomes" id="UP000789342">
    <property type="component" value="Unassembled WGS sequence"/>
</dbReference>
<dbReference type="GO" id="GO:0030139">
    <property type="term" value="C:endocytic vesicle"/>
    <property type="evidence" value="ECO:0007669"/>
    <property type="project" value="TreeGrafter"/>
</dbReference>
<evidence type="ECO:0000259" key="4">
    <source>
        <dbReference type="PROSITE" id="PS51072"/>
    </source>
</evidence>
<evidence type="ECO:0000256" key="2">
    <source>
        <dbReference type="SAM" id="Coils"/>
    </source>
</evidence>
<organism evidence="5 6">
    <name type="scientific">Acaulospora morrowiae</name>
    <dbReference type="NCBI Taxonomy" id="94023"/>
    <lineage>
        <taxon>Eukaryota</taxon>
        <taxon>Fungi</taxon>
        <taxon>Fungi incertae sedis</taxon>
        <taxon>Mucoromycota</taxon>
        <taxon>Glomeromycotina</taxon>
        <taxon>Glomeromycetes</taxon>
        <taxon>Diversisporales</taxon>
        <taxon>Acaulosporaceae</taxon>
        <taxon>Acaulospora</taxon>
    </lineage>
</organism>
<protein>
    <submittedName>
        <fullName evidence="5">10315_t:CDS:1</fullName>
    </submittedName>
</protein>
<gene>
    <name evidence="5" type="ORF">AMORRO_LOCUS4703</name>
</gene>
<evidence type="ECO:0000313" key="5">
    <source>
        <dbReference type="EMBL" id="CAG8531716.1"/>
    </source>
</evidence>
<dbReference type="OrthoDB" id="27823at2759"/>
<dbReference type="GO" id="GO:0032185">
    <property type="term" value="P:septin cytoskeleton organization"/>
    <property type="evidence" value="ECO:0007669"/>
    <property type="project" value="TreeGrafter"/>
</dbReference>
<dbReference type="Pfam" id="PF10291">
    <property type="entry name" value="muHD"/>
    <property type="match status" value="1"/>
</dbReference>
<dbReference type="AlphaFoldDB" id="A0A9N9AG01"/>
<dbReference type="PANTHER" id="PTHR23065">
    <property type="entry name" value="PROLINE-SERINE-THREONINE PHOSPHATASE INTERACTING PROTEIN 1"/>
    <property type="match status" value="1"/>
</dbReference>
<dbReference type="Pfam" id="PF00611">
    <property type="entry name" value="FCH"/>
    <property type="match status" value="1"/>
</dbReference>
<reference evidence="5" key="1">
    <citation type="submission" date="2021-06" db="EMBL/GenBank/DDBJ databases">
        <authorList>
            <person name="Kallberg Y."/>
            <person name="Tangrot J."/>
            <person name="Rosling A."/>
        </authorList>
    </citation>
    <scope>NUCLEOTIDE SEQUENCE</scope>
    <source>
        <strain evidence="5">CL551</strain>
    </source>
</reference>
<comment type="caution">
    <text evidence="5">The sequence shown here is derived from an EMBL/GenBank/DDBJ whole genome shotgun (WGS) entry which is preliminary data.</text>
</comment>
<dbReference type="InterPro" id="IPR001060">
    <property type="entry name" value="FCH_dom"/>
</dbReference>
<evidence type="ECO:0000313" key="6">
    <source>
        <dbReference type="Proteomes" id="UP000789342"/>
    </source>
</evidence>
<dbReference type="InterPro" id="IPR028565">
    <property type="entry name" value="MHD"/>
</dbReference>